<evidence type="ECO:0000313" key="2">
    <source>
        <dbReference type="Proteomes" id="UP000735302"/>
    </source>
</evidence>
<sequence>MAPGTLSVIFASRYAWDYVWFSRKAARARRNVLVSATAPCIRNGLVAALRKAFALVVAAHIIQICQDLKGLSLHPRTERLHHRWHQESTARSLHHTGPTGTGLPSFRHSPGCQALSALYTQPDLPGRHPQTVHVQTNLVCLLGVGQLDLSVQVRLDRNNERFGTPAFLWVTNSESASVSILCQDVSLHQYQLYYIMI</sequence>
<name>A0AAV3XXQ7_9GAST</name>
<proteinExistence type="predicted"/>
<evidence type="ECO:0000313" key="1">
    <source>
        <dbReference type="EMBL" id="GFN79745.1"/>
    </source>
</evidence>
<gene>
    <name evidence="1" type="ORF">PoB_000625100</name>
</gene>
<organism evidence="1 2">
    <name type="scientific">Plakobranchus ocellatus</name>
    <dbReference type="NCBI Taxonomy" id="259542"/>
    <lineage>
        <taxon>Eukaryota</taxon>
        <taxon>Metazoa</taxon>
        <taxon>Spiralia</taxon>
        <taxon>Lophotrochozoa</taxon>
        <taxon>Mollusca</taxon>
        <taxon>Gastropoda</taxon>
        <taxon>Heterobranchia</taxon>
        <taxon>Euthyneura</taxon>
        <taxon>Panpulmonata</taxon>
        <taxon>Sacoglossa</taxon>
        <taxon>Placobranchoidea</taxon>
        <taxon>Plakobranchidae</taxon>
        <taxon>Plakobranchus</taxon>
    </lineage>
</organism>
<reference evidence="1 2" key="1">
    <citation type="journal article" date="2021" name="Elife">
        <title>Chloroplast acquisition without the gene transfer in kleptoplastic sea slugs, Plakobranchus ocellatus.</title>
        <authorList>
            <person name="Maeda T."/>
            <person name="Takahashi S."/>
            <person name="Yoshida T."/>
            <person name="Shimamura S."/>
            <person name="Takaki Y."/>
            <person name="Nagai Y."/>
            <person name="Toyoda A."/>
            <person name="Suzuki Y."/>
            <person name="Arimoto A."/>
            <person name="Ishii H."/>
            <person name="Satoh N."/>
            <person name="Nishiyama T."/>
            <person name="Hasebe M."/>
            <person name="Maruyama T."/>
            <person name="Minagawa J."/>
            <person name="Obokata J."/>
            <person name="Shigenobu S."/>
        </authorList>
    </citation>
    <scope>NUCLEOTIDE SEQUENCE [LARGE SCALE GENOMIC DNA]</scope>
</reference>
<dbReference type="EMBL" id="BLXT01000722">
    <property type="protein sequence ID" value="GFN79745.1"/>
    <property type="molecule type" value="Genomic_DNA"/>
</dbReference>
<comment type="caution">
    <text evidence="1">The sequence shown here is derived from an EMBL/GenBank/DDBJ whole genome shotgun (WGS) entry which is preliminary data.</text>
</comment>
<keyword evidence="2" id="KW-1185">Reference proteome</keyword>
<accession>A0AAV3XXQ7</accession>
<dbReference type="AlphaFoldDB" id="A0AAV3XXQ7"/>
<dbReference type="Proteomes" id="UP000735302">
    <property type="component" value="Unassembled WGS sequence"/>
</dbReference>
<protein>
    <submittedName>
        <fullName evidence="1">Uncharacterized protein</fullName>
    </submittedName>
</protein>